<dbReference type="EMBL" id="ACYG01000010">
    <property type="protein sequence ID" value="EEV18487.1"/>
    <property type="molecule type" value="Genomic_DNA"/>
</dbReference>
<evidence type="ECO:0000313" key="2">
    <source>
        <dbReference type="Proteomes" id="UP000005709"/>
    </source>
</evidence>
<accession>C8PFB7</accession>
<dbReference type="Proteomes" id="UP000005709">
    <property type="component" value="Unassembled WGS sequence"/>
</dbReference>
<feature type="non-terminal residue" evidence="1">
    <location>
        <position position="43"/>
    </location>
</feature>
<keyword evidence="2" id="KW-1185">Reference proteome</keyword>
<name>C8PFB7_9BACT</name>
<evidence type="ECO:0000313" key="1">
    <source>
        <dbReference type="EMBL" id="EEV18487.1"/>
    </source>
</evidence>
<organism evidence="1 2">
    <name type="scientific">Campylobacter gracilis RM3268</name>
    <dbReference type="NCBI Taxonomy" id="553220"/>
    <lineage>
        <taxon>Bacteria</taxon>
        <taxon>Pseudomonadati</taxon>
        <taxon>Campylobacterota</taxon>
        <taxon>Epsilonproteobacteria</taxon>
        <taxon>Campylobacterales</taxon>
        <taxon>Campylobacteraceae</taxon>
        <taxon>Campylobacter</taxon>
    </lineage>
</organism>
<gene>
    <name evidence="1" type="ORF">CAMGR0001_1819</name>
</gene>
<reference evidence="1 2" key="1">
    <citation type="submission" date="2009-07" db="EMBL/GenBank/DDBJ databases">
        <authorList>
            <person name="Madupu R."/>
            <person name="Sebastian Y."/>
            <person name="Durkin A.S."/>
            <person name="Torralba M."/>
            <person name="Methe B."/>
            <person name="Sutton G.G."/>
            <person name="Strausberg R.L."/>
            <person name="Nelson K.E."/>
        </authorList>
    </citation>
    <scope>NUCLEOTIDE SEQUENCE [LARGE SCALE GENOMIC DNA]</scope>
    <source>
        <strain evidence="1 2">RM3268</strain>
    </source>
</reference>
<protein>
    <submittedName>
        <fullName evidence="1">Uncharacterized protein</fullName>
    </submittedName>
</protein>
<proteinExistence type="predicted"/>
<dbReference type="AlphaFoldDB" id="C8PFB7"/>
<comment type="caution">
    <text evidence="1">The sequence shown here is derived from an EMBL/GenBank/DDBJ whole genome shotgun (WGS) entry which is preliminary data.</text>
</comment>
<sequence length="43" mass="5133">MKFNFRAPKFGAAFMRKSSSARRPRYERNFKLRVLNLSLNLGR</sequence>